<sequence>MFLEASLVHQNWNYSAENPRLRLPLRWCAGDAAAREPPSGGGVLPIPQPHPRGCSCAACRLFVQSAEPAGCSIGGAELGEHRTVETSSRVEEADSGHRLELQITDGPLEGTFLTVGEEGARVGRHTSNTLVIPEAGISRFHCEITFMDGEFNLKDLGSTTGTFFYLRPHGHFQIFPGLMVKLGETEMQVLAQSSAEPSLTVLFTEG</sequence>
<dbReference type="SUPFAM" id="SSF49879">
    <property type="entry name" value="SMAD/FHA domain"/>
    <property type="match status" value="1"/>
</dbReference>
<dbReference type="InterPro" id="IPR000253">
    <property type="entry name" value="FHA_dom"/>
</dbReference>
<dbReference type="Pfam" id="PF00498">
    <property type="entry name" value="FHA"/>
    <property type="match status" value="1"/>
</dbReference>
<dbReference type="EMBL" id="CAXAMM010005595">
    <property type="protein sequence ID" value="CAK9007914.1"/>
    <property type="molecule type" value="Genomic_DNA"/>
</dbReference>
<reference evidence="2 3" key="1">
    <citation type="submission" date="2024-02" db="EMBL/GenBank/DDBJ databases">
        <authorList>
            <person name="Chen Y."/>
            <person name="Shah S."/>
            <person name="Dougan E. K."/>
            <person name="Thang M."/>
            <person name="Chan C."/>
        </authorList>
    </citation>
    <scope>NUCLEOTIDE SEQUENCE [LARGE SCALE GENOMIC DNA]</scope>
</reference>
<feature type="non-terminal residue" evidence="2">
    <location>
        <position position="206"/>
    </location>
</feature>
<accession>A0ABP0J0X9</accession>
<feature type="domain" description="FHA" evidence="1">
    <location>
        <begin position="120"/>
        <end position="164"/>
    </location>
</feature>
<dbReference type="PROSITE" id="PS50006">
    <property type="entry name" value="FHA_DOMAIN"/>
    <property type="match status" value="1"/>
</dbReference>
<protein>
    <submittedName>
        <fullName evidence="2">Kelch-like protein 5</fullName>
    </submittedName>
</protein>
<organism evidence="2 3">
    <name type="scientific">Durusdinium trenchii</name>
    <dbReference type="NCBI Taxonomy" id="1381693"/>
    <lineage>
        <taxon>Eukaryota</taxon>
        <taxon>Sar</taxon>
        <taxon>Alveolata</taxon>
        <taxon>Dinophyceae</taxon>
        <taxon>Suessiales</taxon>
        <taxon>Symbiodiniaceae</taxon>
        <taxon>Durusdinium</taxon>
    </lineage>
</organism>
<dbReference type="Gene3D" id="2.60.200.20">
    <property type="match status" value="1"/>
</dbReference>
<name>A0ABP0J0X9_9DINO</name>
<dbReference type="InterPro" id="IPR050923">
    <property type="entry name" value="Cell_Proc_Reg/RNA_Proc"/>
</dbReference>
<comment type="caution">
    <text evidence="2">The sequence shown here is derived from an EMBL/GenBank/DDBJ whole genome shotgun (WGS) entry which is preliminary data.</text>
</comment>
<keyword evidence="3" id="KW-1185">Reference proteome</keyword>
<gene>
    <name evidence="2" type="ORF">SCF082_LOCUS9644</name>
</gene>
<dbReference type="PANTHER" id="PTHR23308">
    <property type="entry name" value="NUCLEAR INHIBITOR OF PROTEIN PHOSPHATASE-1"/>
    <property type="match status" value="1"/>
</dbReference>
<proteinExistence type="predicted"/>
<evidence type="ECO:0000259" key="1">
    <source>
        <dbReference type="PROSITE" id="PS50006"/>
    </source>
</evidence>
<dbReference type="InterPro" id="IPR008984">
    <property type="entry name" value="SMAD_FHA_dom_sf"/>
</dbReference>
<evidence type="ECO:0000313" key="3">
    <source>
        <dbReference type="Proteomes" id="UP001642464"/>
    </source>
</evidence>
<dbReference type="CDD" id="cd00060">
    <property type="entry name" value="FHA"/>
    <property type="match status" value="1"/>
</dbReference>
<dbReference type="Proteomes" id="UP001642464">
    <property type="component" value="Unassembled WGS sequence"/>
</dbReference>
<dbReference type="SMART" id="SM00240">
    <property type="entry name" value="FHA"/>
    <property type="match status" value="1"/>
</dbReference>
<evidence type="ECO:0000313" key="2">
    <source>
        <dbReference type="EMBL" id="CAK9007914.1"/>
    </source>
</evidence>